<organism evidence="2 3">
    <name type="scientific">Lasius niger</name>
    <name type="common">Black garden ant</name>
    <dbReference type="NCBI Taxonomy" id="67767"/>
    <lineage>
        <taxon>Eukaryota</taxon>
        <taxon>Metazoa</taxon>
        <taxon>Ecdysozoa</taxon>
        <taxon>Arthropoda</taxon>
        <taxon>Hexapoda</taxon>
        <taxon>Insecta</taxon>
        <taxon>Pterygota</taxon>
        <taxon>Neoptera</taxon>
        <taxon>Endopterygota</taxon>
        <taxon>Hymenoptera</taxon>
        <taxon>Apocrita</taxon>
        <taxon>Aculeata</taxon>
        <taxon>Formicoidea</taxon>
        <taxon>Formicidae</taxon>
        <taxon>Formicinae</taxon>
        <taxon>Lasius</taxon>
        <taxon>Lasius</taxon>
    </lineage>
</organism>
<dbReference type="InterPro" id="IPR005135">
    <property type="entry name" value="Endo/exonuclease/phosphatase"/>
</dbReference>
<dbReference type="Proteomes" id="UP000036403">
    <property type="component" value="Unassembled WGS sequence"/>
</dbReference>
<dbReference type="InterPro" id="IPR036691">
    <property type="entry name" value="Endo/exonu/phosph_ase_sf"/>
</dbReference>
<proteinExistence type="predicted"/>
<dbReference type="Gene3D" id="3.60.10.10">
    <property type="entry name" value="Endonuclease/exonuclease/phosphatase"/>
    <property type="match status" value="1"/>
</dbReference>
<sequence>MSEAEIRSELMAQNLNNEQTKDLRIVYIFKPIQDRQTTSCIIEVSPGARKTLLKSGRIYLRYSACPFADHVRIVQCYKCLAFGHYAAACKAESACARCAGNHETRDCKKDIMICHVNCQSLYAHFDEFRHNFTNSDYHVICMSETWLRPGITDTMVGLPGYSLFRCDREGRSGGGVGFYLSERLSATILRSWAETLDVRPEFIIAEICVENSAKLLIAVVYRPPNSGYLNEFFQVFMELHGNYRHSIILGDFNADMNTITFDSQQLRNFVTSSNLHLVPYESTHHLKDSSTLLDLCIIDNVEKLKDYGQCGVQELAFAVVDRGRPFCHEREKDLARRTWRRRRCDSNYNRFKVLRNRAQNLVRDAKREYYTNKFSKADSARDVWSGLRQLGLIKSRENGKRLSHSPEELNEFFVGGHERPRPAGAAFLTSLEDVLAGNFSDEDFHWKYVTPEMIGRAISKIKSNAVGIDGLSLTMLRTVTHAVMPVMEHLFNFSLMNGVFPSGWKSALVCPIPKVKCPTMVQHYRPISILPTLSKALERVVSEQIRAWMDETCLYDPCQSAYRRHHSTQTSLIRLLDKVRGAADDRMVTVSALFDFSKAFDRVDHLLLASKLRKLNFSDSTVRWIFSYLNGRTQAVRNAIENTTSSLVPVRTGVPQGSVLGPLLFTLYLSDFRQVLKHCKYNYYADNLLVYLHGKPKDLVEVIGKVNEDIEAILGWTQANGLILNSEKTKAIIFGTTRYLNSIDSTVPPSIRVGGTEIRYFFINKIFGRSYYEELILGKTNHINNEEDLLRLVSA</sequence>
<dbReference type="PaxDb" id="67767-A0A0J7KDQ0"/>
<evidence type="ECO:0000259" key="1">
    <source>
        <dbReference type="PROSITE" id="PS50878"/>
    </source>
</evidence>
<dbReference type="Pfam" id="PF03372">
    <property type="entry name" value="Exo_endo_phos"/>
    <property type="match status" value="1"/>
</dbReference>
<feature type="domain" description="Reverse transcriptase" evidence="1">
    <location>
        <begin position="493"/>
        <end position="758"/>
    </location>
</feature>
<dbReference type="STRING" id="67767.A0A0J7KDQ0"/>
<reference evidence="2 3" key="1">
    <citation type="submission" date="2015-04" db="EMBL/GenBank/DDBJ databases">
        <title>Lasius niger genome sequencing.</title>
        <authorList>
            <person name="Konorov E.A."/>
            <person name="Nikitin M.A."/>
            <person name="Kirill M.V."/>
            <person name="Chang P."/>
        </authorList>
    </citation>
    <scope>NUCLEOTIDE SEQUENCE [LARGE SCALE GENOMIC DNA]</scope>
    <source>
        <tissue evidence="2">Whole</tissue>
    </source>
</reference>
<dbReference type="InterPro" id="IPR043502">
    <property type="entry name" value="DNA/RNA_pol_sf"/>
</dbReference>
<name>A0A0J7KDQ0_LASNI</name>
<evidence type="ECO:0000313" key="3">
    <source>
        <dbReference type="Proteomes" id="UP000036403"/>
    </source>
</evidence>
<keyword evidence="2" id="KW-0695">RNA-directed DNA polymerase</keyword>
<keyword evidence="3" id="KW-1185">Reference proteome</keyword>
<evidence type="ECO:0000313" key="2">
    <source>
        <dbReference type="EMBL" id="KMQ88324.1"/>
    </source>
</evidence>
<keyword evidence="2" id="KW-0808">Transferase</keyword>
<dbReference type="SUPFAM" id="SSF56219">
    <property type="entry name" value="DNase I-like"/>
    <property type="match status" value="1"/>
</dbReference>
<dbReference type="AlphaFoldDB" id="A0A0J7KDQ0"/>
<keyword evidence="2" id="KW-0548">Nucleotidyltransferase</keyword>
<dbReference type="CDD" id="cd01650">
    <property type="entry name" value="RT_nLTR_like"/>
    <property type="match status" value="1"/>
</dbReference>
<dbReference type="Pfam" id="PF00078">
    <property type="entry name" value="RVT_1"/>
    <property type="match status" value="1"/>
</dbReference>
<dbReference type="PANTHER" id="PTHR47510">
    <property type="entry name" value="REVERSE TRANSCRIPTASE DOMAIN-CONTAINING PROTEIN"/>
    <property type="match status" value="1"/>
</dbReference>
<dbReference type="PROSITE" id="PS50878">
    <property type="entry name" value="RT_POL"/>
    <property type="match status" value="1"/>
</dbReference>
<dbReference type="InterPro" id="IPR000477">
    <property type="entry name" value="RT_dom"/>
</dbReference>
<dbReference type="SUPFAM" id="SSF56672">
    <property type="entry name" value="DNA/RNA polymerases"/>
    <property type="match status" value="1"/>
</dbReference>
<accession>A0A0J7KDQ0</accession>
<protein>
    <submittedName>
        <fullName evidence="2">Rna-directed dna polymerase from mobile element jockey-like protein</fullName>
    </submittedName>
</protein>
<dbReference type="GO" id="GO:0003964">
    <property type="term" value="F:RNA-directed DNA polymerase activity"/>
    <property type="evidence" value="ECO:0007669"/>
    <property type="project" value="UniProtKB-KW"/>
</dbReference>
<dbReference type="OrthoDB" id="7699669at2759"/>
<dbReference type="EMBL" id="LBMM01009184">
    <property type="protein sequence ID" value="KMQ88324.1"/>
    <property type="molecule type" value="Genomic_DNA"/>
</dbReference>
<comment type="caution">
    <text evidence="2">The sequence shown here is derived from an EMBL/GenBank/DDBJ whole genome shotgun (WGS) entry which is preliminary data.</text>
</comment>
<dbReference type="PANTHER" id="PTHR47510:SF3">
    <property type="entry name" value="ENDO_EXONUCLEASE_PHOSPHATASE DOMAIN-CONTAINING PROTEIN"/>
    <property type="match status" value="1"/>
</dbReference>
<gene>
    <name evidence="2" type="ORF">RF55_12215</name>
</gene>